<dbReference type="PANTHER" id="PTHR30535">
    <property type="entry name" value="VITAMIN B12-BINDING PROTEIN"/>
    <property type="match status" value="1"/>
</dbReference>
<dbReference type="SUPFAM" id="SSF53807">
    <property type="entry name" value="Helical backbone' metal receptor"/>
    <property type="match status" value="1"/>
</dbReference>
<dbReference type="PROSITE" id="PS50983">
    <property type="entry name" value="FE_B12_PBP"/>
    <property type="match status" value="1"/>
</dbReference>
<feature type="chain" id="PRO_5046962065" evidence="1">
    <location>
        <begin position="23"/>
        <end position="292"/>
    </location>
</feature>
<dbReference type="Gene3D" id="3.40.50.1980">
    <property type="entry name" value="Nitrogenase molybdenum iron protein domain"/>
    <property type="match status" value="2"/>
</dbReference>
<evidence type="ECO:0000313" key="3">
    <source>
        <dbReference type="EMBL" id="AVU77860.1"/>
    </source>
</evidence>
<accession>A0ABM6UK19</accession>
<reference evidence="3 4" key="1">
    <citation type="journal article" date="2018" name="Front. Microbiol.">
        <title>Pseudomonas rhizophila S211, a New Plant Growth-Promoting Rhizobacterium with Potential in Pesticide-Bioremediation.</title>
        <authorList>
            <person name="Hassen W."/>
            <person name="Neifar M."/>
            <person name="Cherif H."/>
            <person name="Najjari A."/>
            <person name="Chouchane H."/>
            <person name="Driouich R.C."/>
            <person name="Salah A."/>
            <person name="Naili F."/>
            <person name="Mosbah A."/>
            <person name="Souissi Y."/>
            <person name="Raddadi N."/>
            <person name="Ouzari H.I."/>
            <person name="Fava F."/>
            <person name="Cherif A."/>
        </authorList>
    </citation>
    <scope>NUCLEOTIDE SEQUENCE [LARGE SCALE GENOMIC DNA]</scope>
    <source>
        <strain evidence="3 4">S211</strain>
    </source>
</reference>
<dbReference type="Pfam" id="PF01497">
    <property type="entry name" value="Peripla_BP_2"/>
    <property type="match status" value="1"/>
</dbReference>
<gene>
    <name evidence="3" type="ORF">CRX69_22800</name>
</gene>
<evidence type="ECO:0000256" key="1">
    <source>
        <dbReference type="SAM" id="SignalP"/>
    </source>
</evidence>
<organism evidence="3 4">
    <name type="scientific">Pseudomonas rhizophila</name>
    <dbReference type="NCBI Taxonomy" id="2045200"/>
    <lineage>
        <taxon>Bacteria</taxon>
        <taxon>Pseudomonadati</taxon>
        <taxon>Pseudomonadota</taxon>
        <taxon>Gammaproteobacteria</taxon>
        <taxon>Pseudomonadales</taxon>
        <taxon>Pseudomonadaceae</taxon>
        <taxon>Pseudomonas</taxon>
    </lineage>
</organism>
<feature type="signal peptide" evidence="1">
    <location>
        <begin position="1"/>
        <end position="22"/>
    </location>
</feature>
<keyword evidence="1" id="KW-0732">Signal</keyword>
<evidence type="ECO:0000313" key="4">
    <source>
        <dbReference type="Proteomes" id="UP000241936"/>
    </source>
</evidence>
<dbReference type="InterPro" id="IPR002491">
    <property type="entry name" value="ABC_transptr_periplasmic_BD"/>
</dbReference>
<evidence type="ECO:0000259" key="2">
    <source>
        <dbReference type="PROSITE" id="PS50983"/>
    </source>
</evidence>
<name>A0ABM6UK19_9PSED</name>
<protein>
    <submittedName>
        <fullName evidence="3">Hemin ABC transporter substrate-binding protein</fullName>
    </submittedName>
</protein>
<dbReference type="EMBL" id="CP024081">
    <property type="protein sequence ID" value="AVU77860.1"/>
    <property type="molecule type" value="Genomic_DNA"/>
</dbReference>
<dbReference type="InterPro" id="IPR050902">
    <property type="entry name" value="ABC_Transporter_SBP"/>
</dbReference>
<dbReference type="RefSeq" id="WP_107322943.1">
    <property type="nucleotide sequence ID" value="NZ_CAXAOX010000023.1"/>
</dbReference>
<feature type="domain" description="Fe/B12 periplasmic-binding" evidence="2">
    <location>
        <begin position="28"/>
        <end position="287"/>
    </location>
</feature>
<keyword evidence="4" id="KW-1185">Reference proteome</keyword>
<sequence length="292" mass="30815">MRLNIRVVTLCVVMLASQGLVAAELPQRWVSAGGAVSEWVSALGGESKLVGVDTTSQHPEALRDLPSIGYQRQLSAEGVLSLRPQILVGTEEMGPPPVLSQIRSAGVQVELFSATPDLSTLQGNLRHLGQLLGAEAKAAQLFDSYQQQLSQQKARVSKIQLEQQAPGVLLLVASSGGKPMVAGLGTSADWLVQQAGGHNLATHHGYKAFSVESLASLNPEVLVFADRALSGEEARAALFRENPILSSTRAARAGRVIELDPTLLVGGLGPRLPQSLVKLTAGFYPTEPAKAP</sequence>
<proteinExistence type="predicted"/>
<dbReference type="PANTHER" id="PTHR30535:SF4">
    <property type="entry name" value="HEMIN-BINDING PERIPLASMIC PROTEIN HMUT"/>
    <property type="match status" value="1"/>
</dbReference>
<dbReference type="Proteomes" id="UP000241936">
    <property type="component" value="Chromosome"/>
</dbReference>